<reference evidence="5 6" key="1">
    <citation type="journal article" date="2011" name="J. Gen. Appl. Microbiol.">
        <title>Draft genome sequencing of the enigmatic basidiomycete Mixia osmundae.</title>
        <authorList>
            <person name="Nishida H."/>
            <person name="Nagatsuka Y."/>
            <person name="Sugiyama J."/>
        </authorList>
    </citation>
    <scope>NUCLEOTIDE SEQUENCE [LARGE SCALE GENOMIC DNA]</scope>
    <source>
        <strain evidence="6">CBS 9802 / IAM 14324 / JCM 22182 / KY 12970</strain>
    </source>
</reference>
<evidence type="ECO:0000256" key="1">
    <source>
        <dbReference type="ARBA" id="ARBA00022468"/>
    </source>
</evidence>
<dbReference type="Gene3D" id="2.60.40.150">
    <property type="entry name" value="C2 domain"/>
    <property type="match status" value="1"/>
</dbReference>
<feature type="region of interest" description="Disordered" evidence="2">
    <location>
        <begin position="992"/>
        <end position="1044"/>
    </location>
</feature>
<feature type="compositionally biased region" description="Basic and acidic residues" evidence="2">
    <location>
        <begin position="1592"/>
        <end position="1601"/>
    </location>
</feature>
<evidence type="ECO:0000256" key="2">
    <source>
        <dbReference type="SAM" id="MobiDB-lite"/>
    </source>
</evidence>
<evidence type="ECO:0000259" key="3">
    <source>
        <dbReference type="PROSITE" id="PS50004"/>
    </source>
</evidence>
<dbReference type="OrthoDB" id="775356at2759"/>
<feature type="compositionally biased region" description="Low complexity" evidence="2">
    <location>
        <begin position="91"/>
        <end position="111"/>
    </location>
</feature>
<keyword evidence="6" id="KW-1185">Reference proteome</keyword>
<feature type="compositionally biased region" description="Basic and acidic residues" evidence="2">
    <location>
        <begin position="146"/>
        <end position="155"/>
    </location>
</feature>
<feature type="domain" description="C2" evidence="3">
    <location>
        <begin position="943"/>
        <end position="1133"/>
    </location>
</feature>
<feature type="region of interest" description="Disordered" evidence="2">
    <location>
        <begin position="1535"/>
        <end position="1612"/>
    </location>
</feature>
<feature type="region of interest" description="Disordered" evidence="2">
    <location>
        <begin position="18"/>
        <end position="178"/>
    </location>
</feature>
<reference evidence="5 6" key="2">
    <citation type="journal article" date="2012" name="Open Biol.">
        <title>Characteristics of nucleosomes and linker DNA regions on the genome of the basidiomycete Mixia osmundae revealed by mono- and dinucleosome mapping.</title>
        <authorList>
            <person name="Nishida H."/>
            <person name="Kondo S."/>
            <person name="Matsumoto T."/>
            <person name="Suzuki Y."/>
            <person name="Yoshikawa H."/>
            <person name="Taylor T.D."/>
            <person name="Sugiyama J."/>
        </authorList>
    </citation>
    <scope>NUCLEOTIDE SEQUENCE [LARGE SCALE GENOMIC DNA]</scope>
    <source>
        <strain evidence="6">CBS 9802 / IAM 14324 / JCM 22182 / KY 12970</strain>
    </source>
</reference>
<dbReference type="SMART" id="SM00323">
    <property type="entry name" value="RasGAP"/>
    <property type="match status" value="1"/>
</dbReference>
<feature type="compositionally biased region" description="Polar residues" evidence="2">
    <location>
        <begin position="666"/>
        <end position="684"/>
    </location>
</feature>
<feature type="compositionally biased region" description="Polar residues" evidence="2">
    <location>
        <begin position="1643"/>
        <end position="1654"/>
    </location>
</feature>
<feature type="compositionally biased region" description="Polar residues" evidence="2">
    <location>
        <begin position="615"/>
        <end position="637"/>
    </location>
</feature>
<sequence>MTRTNDLTTLDTDTNATTLPIAAMHRHTRSGSGRFLPTFRANAEPPGDSRIRSAPSETHHTGKGLLPSARPPKSPEKQVRPPARLQKRPTPVSSRAATPSRPSASSSSVNRQRSRSCLLNPEGIPIPPRDQSADNWPKQAGPWSPRTERSRDDQIGRAAPSPASFTGSSTASSDSSIRRRPITACDSIQALSSAGSCLSHHFGTRPASSLALQHTAISAPSQDEPVPVHRAELNRSSPPSQPHKRVSARLSNFKRSLSGFASAKSPGKKDSLQQLEQKWHARELDFARSLDSAIDIATSGPCLLEASLQLDQSTDDSADVKEAHSPRLDGQLQLPTTSEPVIRPNCVSFHSSTGNALGLYVHAKRAGEHRSICRKAISFETLVPATSRSSRLGPARDLPAEHGAAEEMAPSADQRPQSPGGSNRSRFGLSSLFMVNLPPEAATGHLVPTFVRAPSSRAGPRSPKMTHNGSRSSLNALPSTSSQSSFLDEGSPINAPLRSFYSHSRSLSTAGRDTSPRHESAPMSTSQTAPVRPLPHHSSSSDLSEERTRELRRQPMSPRIESPPSRQRSLSFKSANQSTSSFTALEDSNGNEGRPANDRRMSLNSMLKSDHIEATASNSRPSIATDSTVTGKASQAKTIRAKVKQDALSSLLREAHLAVDAGGRKGSSQKQRSLPSSASGSQIMSPDILSPVSANGRHGYADSFLTEKLFEDSSAYSLTVEIWQPSVAGSGKERGGLLSFKTPLLRDVPAVRRKKRESAHLSESEIRMSNGGIAGSPTGDTLHQSDAPRPSRFMFDNGSWAPSQLAIRDSKLLLFGEDRVMLHYIDLASLTHSNVRTLDPTALQRPYALSIRKESVDNAHGFSAIASSVQGRAAPGTFRSSGSHPNSLSEIGRSPSSTAPAITVYVSFASPVALQITLAMLRCHARPEIYPFLPRLDSLQDAPSESPAATTDAQDSEIDRVRLWRRLDICVVEAKDLGDALQGPKARPFAPVGALKRAEARPSSQLSDHSSDRELSQGGPQSATSGRFNDIAPPRQSQDFRESHQAELEAFAATLSVHCELVLDGDILARTTVKKGTEAPFWREVYRIDDLGLLQQPLTVNIVQTAKTGKAHIMGSVTIPAFDLRTSKEERWYPIVTDDGKRMFQSGELSVSTRLTELVVLPAEEYDELRAFLLAPQNTSLLYDIANASDQLDAMAASLLRISLANDLCLTRLMQMADREIDGREETSSILFRGNTLFTKMLEMYMRLIGQDLLETSLGPLVRRICRDDIDIEIDPARLRKDKAVQEGVKSLHSWAVKLWTSIYDSRQTCPSDLRGIFHYIQGVVNIRYDKSKRSMRFTCISAFVFLRFFVPAILNPRLFGLVYTTPGLKAQRTLTLLAKTLQGLANMSQFGQKEPWMSVMNPFLDSSAWTYSDYITNIAGLAPDYQPEWTSKECQLYRTPRDLQARLSGLAAESIPSLPHLIDPPKEFAYIANCIGPLRDARGKAEERSATFQRFTQICADLTLKSRARSRRIARSSRRFEFLEQASISALLSHASDSSMARGSPPTAPPRRASLRESPAGELHVLLGEPPRGPGASRSLITAPRRSRRSTHSDRTRLSEDEGQPGQPVSVPVEPLAWRSEFASFSFGRTSVEGDRAIMSPVDSNPQHNSPRTVASGFVHGATH</sequence>
<dbReference type="Proteomes" id="UP000009131">
    <property type="component" value="Unassembled WGS sequence"/>
</dbReference>
<feature type="compositionally biased region" description="Polar residues" evidence="2">
    <location>
        <begin position="465"/>
        <end position="486"/>
    </location>
</feature>
<gene>
    <name evidence="5" type="primary">Mo03464</name>
    <name evidence="5" type="ORF">E5Q_03464</name>
</gene>
<evidence type="ECO:0000313" key="6">
    <source>
        <dbReference type="Proteomes" id="UP000009131"/>
    </source>
</evidence>
<organism evidence="5 6">
    <name type="scientific">Mixia osmundae (strain CBS 9802 / IAM 14324 / JCM 22182 / KY 12970)</name>
    <dbReference type="NCBI Taxonomy" id="764103"/>
    <lineage>
        <taxon>Eukaryota</taxon>
        <taxon>Fungi</taxon>
        <taxon>Dikarya</taxon>
        <taxon>Basidiomycota</taxon>
        <taxon>Pucciniomycotina</taxon>
        <taxon>Mixiomycetes</taxon>
        <taxon>Mixiales</taxon>
        <taxon>Mixiaceae</taxon>
        <taxon>Mixia</taxon>
    </lineage>
</organism>
<feature type="region of interest" description="Disordered" evidence="2">
    <location>
        <begin position="386"/>
        <end position="426"/>
    </location>
</feature>
<name>G7E1T4_MIXOS</name>
<dbReference type="PANTHER" id="PTHR10194">
    <property type="entry name" value="RAS GTPASE-ACTIVATING PROTEINS"/>
    <property type="match status" value="1"/>
</dbReference>
<proteinExistence type="predicted"/>
<protein>
    <submittedName>
        <fullName evidence="5">Uncharacterized protein</fullName>
    </submittedName>
</protein>
<dbReference type="Gene3D" id="1.10.506.10">
    <property type="entry name" value="GTPase Activation - p120gap, domain 1"/>
    <property type="match status" value="2"/>
</dbReference>
<feature type="region of interest" description="Disordered" evidence="2">
    <location>
        <begin position="452"/>
        <end position="491"/>
    </location>
</feature>
<dbReference type="PROSITE" id="PS50018">
    <property type="entry name" value="RAS_GTPASE_ACTIV_2"/>
    <property type="match status" value="1"/>
</dbReference>
<dbReference type="Pfam" id="PF00616">
    <property type="entry name" value="RasGAP"/>
    <property type="match status" value="1"/>
</dbReference>
<accession>G7E1T4</accession>
<feature type="compositionally biased region" description="Polar residues" evidence="2">
    <location>
        <begin position="1018"/>
        <end position="1027"/>
    </location>
</feature>
<feature type="compositionally biased region" description="Polar residues" evidence="2">
    <location>
        <begin position="414"/>
        <end position="425"/>
    </location>
</feature>
<feature type="domain" description="Ras-GAP" evidence="4">
    <location>
        <begin position="1191"/>
        <end position="1387"/>
    </location>
</feature>
<dbReference type="InterPro" id="IPR001936">
    <property type="entry name" value="RasGAP_dom"/>
</dbReference>
<evidence type="ECO:0000313" key="5">
    <source>
        <dbReference type="EMBL" id="GAA96794.1"/>
    </source>
</evidence>
<dbReference type="PROSITE" id="PS50004">
    <property type="entry name" value="C2"/>
    <property type="match status" value="1"/>
</dbReference>
<feature type="region of interest" description="Disordered" evidence="2">
    <location>
        <begin position="873"/>
        <end position="896"/>
    </location>
</feature>
<keyword evidence="1" id="KW-0343">GTPase activation</keyword>
<dbReference type="eggNOG" id="KOG3508">
    <property type="taxonomic scope" value="Eukaryota"/>
</dbReference>
<feature type="region of interest" description="Disordered" evidence="2">
    <location>
        <begin position="755"/>
        <end position="789"/>
    </location>
</feature>
<feature type="compositionally biased region" description="Low complexity" evidence="2">
    <location>
        <begin position="158"/>
        <end position="175"/>
    </location>
</feature>
<dbReference type="InterPro" id="IPR000008">
    <property type="entry name" value="C2_dom"/>
</dbReference>
<dbReference type="SUPFAM" id="SSF48350">
    <property type="entry name" value="GTPase activation domain, GAP"/>
    <property type="match status" value="1"/>
</dbReference>
<feature type="region of interest" description="Disordered" evidence="2">
    <location>
        <begin position="504"/>
        <end position="599"/>
    </location>
</feature>
<dbReference type="HOGENOM" id="CLU_242033_0_0_1"/>
<dbReference type="RefSeq" id="XP_014565301.1">
    <property type="nucleotide sequence ID" value="XM_014709815.1"/>
</dbReference>
<comment type="caution">
    <text evidence="5">The sequence shown here is derived from an EMBL/GenBank/DDBJ whole genome shotgun (WGS) entry which is preliminary data.</text>
</comment>
<feature type="region of interest" description="Disordered" evidence="2">
    <location>
        <begin position="613"/>
        <end position="637"/>
    </location>
</feature>
<dbReference type="Pfam" id="PF00168">
    <property type="entry name" value="C2"/>
    <property type="match status" value="1"/>
</dbReference>
<dbReference type="SUPFAM" id="SSF49562">
    <property type="entry name" value="C2 domain (Calcium/lipid-binding domain, CaLB)"/>
    <property type="match status" value="1"/>
</dbReference>
<evidence type="ECO:0000259" key="4">
    <source>
        <dbReference type="PROSITE" id="PS50018"/>
    </source>
</evidence>
<dbReference type="InterPro" id="IPR039360">
    <property type="entry name" value="Ras_GTPase"/>
</dbReference>
<feature type="compositionally biased region" description="Basic and acidic residues" evidence="2">
    <location>
        <begin position="544"/>
        <end position="553"/>
    </location>
</feature>
<dbReference type="STRING" id="764103.G7E1T4"/>
<feature type="compositionally biased region" description="Polar residues" evidence="2">
    <location>
        <begin position="564"/>
        <end position="591"/>
    </location>
</feature>
<feature type="compositionally biased region" description="Polar residues" evidence="2">
    <location>
        <begin position="878"/>
        <end position="896"/>
    </location>
</feature>
<dbReference type="CDD" id="cd05137">
    <property type="entry name" value="RasGAP_CLA2_BUD2"/>
    <property type="match status" value="1"/>
</dbReference>
<dbReference type="InterPro" id="IPR008936">
    <property type="entry name" value="Rho_GTPase_activation_prot"/>
</dbReference>
<dbReference type="InterPro" id="IPR035892">
    <property type="entry name" value="C2_domain_sf"/>
</dbReference>
<feature type="region of interest" description="Disordered" evidence="2">
    <location>
        <begin position="1640"/>
        <end position="1665"/>
    </location>
</feature>
<dbReference type="GO" id="GO:0005096">
    <property type="term" value="F:GTPase activator activity"/>
    <property type="evidence" value="ECO:0007669"/>
    <property type="project" value="UniProtKB-KW"/>
</dbReference>
<dbReference type="PANTHER" id="PTHR10194:SF60">
    <property type="entry name" value="RAS GTPASE-ACTIVATING PROTEIN RASKOL"/>
    <property type="match status" value="1"/>
</dbReference>
<dbReference type="InParanoid" id="G7E1T4"/>
<dbReference type="EMBL" id="BABT02000106">
    <property type="protein sequence ID" value="GAA96794.1"/>
    <property type="molecule type" value="Genomic_DNA"/>
</dbReference>
<feature type="region of interest" description="Disordered" evidence="2">
    <location>
        <begin position="660"/>
        <end position="690"/>
    </location>
</feature>